<dbReference type="GO" id="GO:0032259">
    <property type="term" value="P:methylation"/>
    <property type="evidence" value="ECO:0007669"/>
    <property type="project" value="UniProtKB-KW"/>
</dbReference>
<dbReference type="InterPro" id="IPR035094">
    <property type="entry name" value="EgtD"/>
</dbReference>
<protein>
    <submittedName>
        <fullName evidence="4">Dimethylhistidine N-methyltransferase</fullName>
    </submittedName>
</protein>
<keyword evidence="1 4" id="KW-0489">Methyltransferase</keyword>
<evidence type="ECO:0000313" key="5">
    <source>
        <dbReference type="Proteomes" id="UP000253628"/>
    </source>
</evidence>
<dbReference type="OrthoDB" id="5289726at2"/>
<accession>A0A366HLQ9</accession>
<feature type="domain" description="Histidine-specific methyltransferase SAM-dependent" evidence="3">
    <location>
        <begin position="35"/>
        <end position="332"/>
    </location>
</feature>
<reference evidence="4 5" key="1">
    <citation type="submission" date="2018-06" db="EMBL/GenBank/DDBJ databases">
        <title>Genomic Encyclopedia of Type Strains, Phase IV (KMG-IV): sequencing the most valuable type-strain genomes for metagenomic binning, comparative biology and taxonomic classification.</title>
        <authorList>
            <person name="Goeker M."/>
        </authorList>
    </citation>
    <scope>NUCLEOTIDE SEQUENCE [LARGE SCALE GENOMIC DNA]</scope>
    <source>
        <strain evidence="4 5">DSM 25520</strain>
    </source>
</reference>
<proteinExistence type="predicted"/>
<dbReference type="InterPro" id="IPR051128">
    <property type="entry name" value="EgtD_Methyltrsf_superfamily"/>
</dbReference>
<evidence type="ECO:0000259" key="3">
    <source>
        <dbReference type="Pfam" id="PF10017"/>
    </source>
</evidence>
<gene>
    <name evidence="4" type="ORF">DFR37_101370</name>
</gene>
<dbReference type="PANTHER" id="PTHR43397:SF1">
    <property type="entry name" value="ERGOTHIONEINE BIOSYNTHESIS PROTEIN 1"/>
    <property type="match status" value="1"/>
</dbReference>
<dbReference type="InterPro" id="IPR029063">
    <property type="entry name" value="SAM-dependent_MTases_sf"/>
</dbReference>
<dbReference type="RefSeq" id="WP_113931534.1">
    <property type="nucleotide sequence ID" value="NZ_JACCEU010000001.1"/>
</dbReference>
<dbReference type="InterPro" id="IPR019257">
    <property type="entry name" value="MeTrfase_dom"/>
</dbReference>
<dbReference type="InterPro" id="IPR017804">
    <property type="entry name" value="MeTrfase_EgtD-like"/>
</dbReference>
<dbReference type="Proteomes" id="UP000253628">
    <property type="component" value="Unassembled WGS sequence"/>
</dbReference>
<keyword evidence="2 4" id="KW-0808">Transferase</keyword>
<dbReference type="Gene3D" id="3.40.50.150">
    <property type="entry name" value="Vaccinia Virus protein VP39"/>
    <property type="match status" value="1"/>
</dbReference>
<sequence length="334" mass="36746">MSTQSESIAQAPITQEPITRIESGSIVTAHTAAAAELAHGLLADAAFVSPKYLYDTLGSKLFEALCLLPEYYPTRTEDAIIGTHMGDIREAIGTGATLIDLGAGNCAKAARLFPALAPRHYVPIDISKEFLVHAAAQLQRRYPQMHITALGLDFSQELVLPSSIPAERRVFFYPGSSIGNFSRAQASMFLRRIRAACDDDGSVLIGIDLIKDAAMLQAAYDDALGLTAAFNLNLLRNVNRLLGSDFDVADWMHTAYFNQREQRVEMHLQARRPAVVRWPGGRRAFDEGSRIHTENSHKYTLPSFTRMLAEAGFEHASAWTDENGWFAVVHARAA</sequence>
<dbReference type="SUPFAM" id="SSF53335">
    <property type="entry name" value="S-adenosyl-L-methionine-dependent methyltransferases"/>
    <property type="match status" value="1"/>
</dbReference>
<dbReference type="PANTHER" id="PTHR43397">
    <property type="entry name" value="ERGOTHIONEINE BIOSYNTHESIS PROTEIN 1"/>
    <property type="match status" value="1"/>
</dbReference>
<dbReference type="NCBIfam" id="TIGR03438">
    <property type="entry name" value="egtD_ergothio"/>
    <property type="match status" value="1"/>
</dbReference>
<organism evidence="4 5">
    <name type="scientific">Eoetvoesiella caeni</name>
    <dbReference type="NCBI Taxonomy" id="645616"/>
    <lineage>
        <taxon>Bacteria</taxon>
        <taxon>Pseudomonadati</taxon>
        <taxon>Pseudomonadota</taxon>
        <taxon>Betaproteobacteria</taxon>
        <taxon>Burkholderiales</taxon>
        <taxon>Alcaligenaceae</taxon>
        <taxon>Eoetvoesiella</taxon>
    </lineage>
</organism>
<evidence type="ECO:0000256" key="2">
    <source>
        <dbReference type="ARBA" id="ARBA00022679"/>
    </source>
</evidence>
<dbReference type="GO" id="GO:0008168">
    <property type="term" value="F:methyltransferase activity"/>
    <property type="evidence" value="ECO:0007669"/>
    <property type="project" value="UniProtKB-KW"/>
</dbReference>
<dbReference type="AlphaFoldDB" id="A0A366HLQ9"/>
<dbReference type="Pfam" id="PF10017">
    <property type="entry name" value="Methyltransf_33"/>
    <property type="match status" value="1"/>
</dbReference>
<dbReference type="PIRSF" id="PIRSF018005">
    <property type="entry name" value="UCP018005"/>
    <property type="match status" value="1"/>
</dbReference>
<comment type="caution">
    <text evidence="4">The sequence shown here is derived from an EMBL/GenBank/DDBJ whole genome shotgun (WGS) entry which is preliminary data.</text>
</comment>
<evidence type="ECO:0000313" key="4">
    <source>
        <dbReference type="EMBL" id="RBP43242.1"/>
    </source>
</evidence>
<keyword evidence="5" id="KW-1185">Reference proteome</keyword>
<dbReference type="EMBL" id="QNRQ01000001">
    <property type="protein sequence ID" value="RBP43242.1"/>
    <property type="molecule type" value="Genomic_DNA"/>
</dbReference>
<name>A0A366HLQ9_9BURK</name>
<evidence type="ECO:0000256" key="1">
    <source>
        <dbReference type="ARBA" id="ARBA00022603"/>
    </source>
</evidence>